<dbReference type="STRING" id="592026.GCWU0000282_001141"/>
<dbReference type="HOGENOM" id="CLU_3231298_0_0_9"/>
<dbReference type="AlphaFoldDB" id="V2Y4T1"/>
<organism evidence="1 2">
    <name type="scientific">Catonella morbi ATCC 51271</name>
    <dbReference type="NCBI Taxonomy" id="592026"/>
    <lineage>
        <taxon>Bacteria</taxon>
        <taxon>Bacillati</taxon>
        <taxon>Bacillota</taxon>
        <taxon>Clostridia</taxon>
        <taxon>Lachnospirales</taxon>
        <taxon>Lachnospiraceae</taxon>
        <taxon>Catonella</taxon>
    </lineage>
</organism>
<dbReference type="Proteomes" id="UP000018227">
    <property type="component" value="Unassembled WGS sequence"/>
</dbReference>
<accession>V2Y4T1</accession>
<proteinExistence type="predicted"/>
<name>V2Y4T1_9FIRM</name>
<keyword evidence="2" id="KW-1185">Reference proteome</keyword>
<dbReference type="EMBL" id="ACIL03000007">
    <property type="protein sequence ID" value="ESL03973.1"/>
    <property type="molecule type" value="Genomic_DNA"/>
</dbReference>
<comment type="caution">
    <text evidence="1">The sequence shown here is derived from an EMBL/GenBank/DDBJ whole genome shotgun (WGS) entry which is preliminary data.</text>
</comment>
<evidence type="ECO:0000313" key="2">
    <source>
        <dbReference type="Proteomes" id="UP000018227"/>
    </source>
</evidence>
<gene>
    <name evidence="1" type="ORF">GCWU0000282_001141</name>
</gene>
<evidence type="ECO:0000313" key="1">
    <source>
        <dbReference type="EMBL" id="ESL03973.1"/>
    </source>
</evidence>
<protein>
    <submittedName>
        <fullName evidence="1">Uncharacterized protein</fullName>
    </submittedName>
</protein>
<sequence length="43" mass="5064">MARQINYNFNPVLNLQKEHPLATFIDKNKKADILQMNVLTKYS</sequence>
<reference evidence="1 2" key="1">
    <citation type="submission" date="2013-06" db="EMBL/GenBank/DDBJ databases">
        <authorList>
            <person name="Weinstock G."/>
            <person name="Sodergren E."/>
            <person name="Clifton S."/>
            <person name="Fulton L."/>
            <person name="Fulton B."/>
            <person name="Courtney L."/>
            <person name="Fronick C."/>
            <person name="Harrison M."/>
            <person name="Strong C."/>
            <person name="Farmer C."/>
            <person name="Delahaunty K."/>
            <person name="Markovic C."/>
            <person name="Hall O."/>
            <person name="Minx P."/>
            <person name="Tomlinson C."/>
            <person name="Mitreva M."/>
            <person name="Nelson J."/>
            <person name="Hou S."/>
            <person name="Wollam A."/>
            <person name="Pepin K.H."/>
            <person name="Johnson M."/>
            <person name="Bhonagiri V."/>
            <person name="Nash W.E."/>
            <person name="Warren W."/>
            <person name="Chinwalla A."/>
            <person name="Mardis E.R."/>
            <person name="Wilson R.K."/>
        </authorList>
    </citation>
    <scope>NUCLEOTIDE SEQUENCE [LARGE SCALE GENOMIC DNA]</scope>
    <source>
        <strain evidence="1 2">ATCC 51271</strain>
    </source>
</reference>